<organism evidence="2 5">
    <name type="scientific">Myxococcus fulvus</name>
    <dbReference type="NCBI Taxonomy" id="33"/>
    <lineage>
        <taxon>Bacteria</taxon>
        <taxon>Pseudomonadati</taxon>
        <taxon>Myxococcota</taxon>
        <taxon>Myxococcia</taxon>
        <taxon>Myxococcales</taxon>
        <taxon>Cystobacterineae</taxon>
        <taxon>Myxococcaceae</taxon>
        <taxon>Myxococcus</taxon>
    </lineage>
</organism>
<sequence length="872" mass="90904">MSRSLRPFLLSALVCVLGMLAGCGDGFDSNPGIPVEPKPKPGACAVDQDCPDPALFFCNTAQSRCEPACRTRADCGSSRRNEYALLMCDTPMGCECDMNRCVAALCSADADCEVDEVCRDGACVAPPASVLAASCQVTPDVVIGRPGTSVVFSVWVRDAAGRPVVPRDGIAWEARAPMVKGGGSGARVALSLGEPGVDREAVTVRVGSAVCSANVTVLSPEVPAGGIRVLVVDELTGRSLPLTTVAISNEKGEVLDTALTGLDGAAWVPASGTVGVTAFHPDFGYLTLARHDVEEGRDLRLALRRNPLDLSGGLQVDFVEPRVATPPPSTTQSRLRLGLTGLSVPGLFSEVSTETLLGFEREVEVDAGGTRRLSLPSGTALWVEGAVAPRASAPGVAGVCDLSLSGVLEPELSIAMGACGTRSAWAVTGGLPVEELPLNAFDLGMDPLLLLGRLLVLSPDFHSAVVRDASFRLVPTPGLVEGAPRPDAVTYPENVSLDFEGVRLAFPFAVRVPALPRYRGAYLDRAYVLSTVAAPGRGLVPLGLGAAANVAPADPNTDADSRLGQPGVMSVRMAPAHHGLEGQPYRLLMGASSRAARDDASAGVATSLVVADLAGPLFDPSGEHPVQTSSGFLPIPEDVRYNFDGAVEAQELGPRELRGEVEGPATLIRVVFTNRLGRRWTVLVSPDDLGDGVRVPRAPMGTEDRTFFGDHQGSRSLLRTEVLQVTGRDSRDGLGPSRLASADGPGLDHVGDLTRAASSLDVGRPEVAWLYPELEGQRLSRGSAVRVRVTGFRLGTSAGADGRVRIVVRGDAKGCEEVLVSDTATSPTSGEVELRLPASCSGLGVSLIASLEDPEGRLLRPAVSALRGVDIP</sequence>
<dbReference type="AlphaFoldDB" id="A0A511T6K5"/>
<feature type="signal peptide" evidence="1">
    <location>
        <begin position="1"/>
        <end position="21"/>
    </location>
</feature>
<evidence type="ECO:0000313" key="5">
    <source>
        <dbReference type="Proteomes" id="UP000321514"/>
    </source>
</evidence>
<reference evidence="3 4" key="1">
    <citation type="submission" date="2016-10" db="EMBL/GenBank/DDBJ databases">
        <authorList>
            <person name="Varghese N."/>
            <person name="Submissions S."/>
        </authorList>
    </citation>
    <scope>NUCLEOTIDE SEQUENCE [LARGE SCALE GENOMIC DNA]</scope>
    <source>
        <strain evidence="3 4">DSM 16525</strain>
    </source>
</reference>
<keyword evidence="1" id="KW-0732">Signal</keyword>
<dbReference type="EMBL" id="FOIB01000007">
    <property type="protein sequence ID" value="SEU26673.1"/>
    <property type="molecule type" value="Genomic_DNA"/>
</dbReference>
<dbReference type="EMBL" id="BJXR01000036">
    <property type="protein sequence ID" value="GEN09796.1"/>
    <property type="molecule type" value="Genomic_DNA"/>
</dbReference>
<comment type="caution">
    <text evidence="2">The sequence shown here is derived from an EMBL/GenBank/DDBJ whole genome shotgun (WGS) entry which is preliminary data.</text>
</comment>
<gene>
    <name evidence="2" type="ORF">MFU01_48330</name>
    <name evidence="3" type="ORF">SAMN05443572_107297</name>
</gene>
<dbReference type="OrthoDB" id="5377609at2"/>
<accession>A0A511T6K5</accession>
<dbReference type="STRING" id="1334629.MFUL124B02_20915"/>
<reference evidence="2 5" key="2">
    <citation type="submission" date="2019-07" db="EMBL/GenBank/DDBJ databases">
        <title>Whole genome shotgun sequence of Myxococcus fulvus NBRC 100333.</title>
        <authorList>
            <person name="Hosoyama A."/>
            <person name="Uohara A."/>
            <person name="Ohji S."/>
            <person name="Ichikawa N."/>
        </authorList>
    </citation>
    <scope>NUCLEOTIDE SEQUENCE [LARGE SCALE GENOMIC DNA]</scope>
    <source>
        <strain evidence="2 5">NBRC 100333</strain>
    </source>
</reference>
<dbReference type="Proteomes" id="UP000183760">
    <property type="component" value="Unassembled WGS sequence"/>
</dbReference>
<evidence type="ECO:0008006" key="6">
    <source>
        <dbReference type="Google" id="ProtNLM"/>
    </source>
</evidence>
<protein>
    <recommendedName>
        <fullName evidence="6">Lipoprotein</fullName>
    </recommendedName>
</protein>
<dbReference type="PROSITE" id="PS51257">
    <property type="entry name" value="PROKAR_LIPOPROTEIN"/>
    <property type="match status" value="1"/>
</dbReference>
<evidence type="ECO:0000313" key="2">
    <source>
        <dbReference type="EMBL" id="GEN09796.1"/>
    </source>
</evidence>
<evidence type="ECO:0000313" key="3">
    <source>
        <dbReference type="EMBL" id="SEU26673.1"/>
    </source>
</evidence>
<name>A0A511T6K5_MYXFU</name>
<evidence type="ECO:0000256" key="1">
    <source>
        <dbReference type="SAM" id="SignalP"/>
    </source>
</evidence>
<dbReference type="RefSeq" id="WP_074956994.1">
    <property type="nucleotide sequence ID" value="NZ_BJXR01000036.1"/>
</dbReference>
<proteinExistence type="predicted"/>
<keyword evidence="4" id="KW-1185">Reference proteome</keyword>
<feature type="chain" id="PRO_5023033562" description="Lipoprotein" evidence="1">
    <location>
        <begin position="22"/>
        <end position="872"/>
    </location>
</feature>
<evidence type="ECO:0000313" key="4">
    <source>
        <dbReference type="Proteomes" id="UP000183760"/>
    </source>
</evidence>
<dbReference type="Proteomes" id="UP000321514">
    <property type="component" value="Unassembled WGS sequence"/>
</dbReference>